<dbReference type="InterPro" id="IPR013154">
    <property type="entry name" value="ADH-like_N"/>
</dbReference>
<evidence type="ECO:0000256" key="1">
    <source>
        <dbReference type="ARBA" id="ARBA00022857"/>
    </source>
</evidence>
<dbReference type="PANTHER" id="PTHR44154:SF1">
    <property type="entry name" value="QUINONE OXIDOREDUCTASE"/>
    <property type="match status" value="1"/>
</dbReference>
<dbReference type="Proteomes" id="UP000649739">
    <property type="component" value="Unassembled WGS sequence"/>
</dbReference>
<evidence type="ECO:0000313" key="4">
    <source>
        <dbReference type="Proteomes" id="UP000649739"/>
    </source>
</evidence>
<accession>A0A8J3B839</accession>
<dbReference type="Pfam" id="PF13602">
    <property type="entry name" value="ADH_zinc_N_2"/>
    <property type="match status" value="1"/>
</dbReference>
<dbReference type="SMART" id="SM00829">
    <property type="entry name" value="PKS_ER"/>
    <property type="match status" value="1"/>
</dbReference>
<gene>
    <name evidence="3" type="ORF">GCM10010123_26020</name>
</gene>
<keyword evidence="1" id="KW-0521">NADP</keyword>
<feature type="domain" description="Enoyl reductase (ER)" evidence="2">
    <location>
        <begin position="10"/>
        <end position="296"/>
    </location>
</feature>
<dbReference type="Gene3D" id="3.40.50.720">
    <property type="entry name" value="NAD(P)-binding Rossmann-like Domain"/>
    <property type="match status" value="1"/>
</dbReference>
<dbReference type="PANTHER" id="PTHR44154">
    <property type="entry name" value="QUINONE OXIDOREDUCTASE"/>
    <property type="match status" value="1"/>
</dbReference>
<comment type="caution">
    <text evidence="3">The sequence shown here is derived from an EMBL/GenBank/DDBJ whole genome shotgun (WGS) entry which is preliminary data.</text>
</comment>
<dbReference type="RefSeq" id="WP_189170388.1">
    <property type="nucleotide sequence ID" value="NZ_BMQB01000005.1"/>
</dbReference>
<reference evidence="3" key="1">
    <citation type="journal article" date="2014" name="Int. J. Syst. Evol. Microbiol.">
        <title>Complete genome sequence of Corynebacterium casei LMG S-19264T (=DSM 44701T), isolated from a smear-ripened cheese.</title>
        <authorList>
            <consortium name="US DOE Joint Genome Institute (JGI-PGF)"/>
            <person name="Walter F."/>
            <person name="Albersmeier A."/>
            <person name="Kalinowski J."/>
            <person name="Ruckert C."/>
        </authorList>
    </citation>
    <scope>NUCLEOTIDE SEQUENCE</scope>
    <source>
        <strain evidence="3">JCM 3090</strain>
    </source>
</reference>
<dbReference type="InterPro" id="IPR011032">
    <property type="entry name" value="GroES-like_sf"/>
</dbReference>
<dbReference type="GO" id="GO:0016491">
    <property type="term" value="F:oxidoreductase activity"/>
    <property type="evidence" value="ECO:0007669"/>
    <property type="project" value="InterPro"/>
</dbReference>
<sequence length="300" mass="29484">MERVEFARVGPPSVLRLVDAPTPVPGPGAVLVRVRAAGVQPYDVKVRRGDLAVPLPYCPGNDLAGTVAAVGPDAAGWAVGDEVLGFVDSGGYASHALVPADRLAARPAGLDPVAAGALSASGQTADLALDALGVGPGETVLVHAAAGGVGTMAVQLAVARGAAVIGTAGPANHDHLRALGATPVAYGEGLAERVRAAAPGGVDAALDAAGRGALAPSLELVADRDRVLTIADFAGAAELGVRTLRGARTGARLARLAALAAAGELRVAIRATFPLAEAAAAHALVEAGHGRGKVVLLPPA</sequence>
<protein>
    <submittedName>
        <fullName evidence="3">Oxidoreductase</fullName>
    </submittedName>
</protein>
<dbReference type="InterPro" id="IPR020843">
    <property type="entry name" value="ER"/>
</dbReference>
<evidence type="ECO:0000259" key="2">
    <source>
        <dbReference type="SMART" id="SM00829"/>
    </source>
</evidence>
<dbReference type="AlphaFoldDB" id="A0A8J3B839"/>
<dbReference type="EMBL" id="BMQB01000005">
    <property type="protein sequence ID" value="GGJ95034.1"/>
    <property type="molecule type" value="Genomic_DNA"/>
</dbReference>
<organism evidence="3 4">
    <name type="scientific">Pilimelia anulata</name>
    <dbReference type="NCBI Taxonomy" id="53371"/>
    <lineage>
        <taxon>Bacteria</taxon>
        <taxon>Bacillati</taxon>
        <taxon>Actinomycetota</taxon>
        <taxon>Actinomycetes</taxon>
        <taxon>Micromonosporales</taxon>
        <taxon>Micromonosporaceae</taxon>
        <taxon>Pilimelia</taxon>
    </lineage>
</organism>
<dbReference type="InterPro" id="IPR036291">
    <property type="entry name" value="NAD(P)-bd_dom_sf"/>
</dbReference>
<dbReference type="Gene3D" id="3.90.180.10">
    <property type="entry name" value="Medium-chain alcohol dehydrogenases, catalytic domain"/>
    <property type="match status" value="1"/>
</dbReference>
<reference evidence="3" key="2">
    <citation type="submission" date="2020-09" db="EMBL/GenBank/DDBJ databases">
        <authorList>
            <person name="Sun Q."/>
            <person name="Ohkuma M."/>
        </authorList>
    </citation>
    <scope>NUCLEOTIDE SEQUENCE</scope>
    <source>
        <strain evidence="3">JCM 3090</strain>
    </source>
</reference>
<dbReference type="SUPFAM" id="SSF50129">
    <property type="entry name" value="GroES-like"/>
    <property type="match status" value="1"/>
</dbReference>
<dbReference type="CDD" id="cd05289">
    <property type="entry name" value="MDR_like_2"/>
    <property type="match status" value="1"/>
</dbReference>
<evidence type="ECO:0000313" key="3">
    <source>
        <dbReference type="EMBL" id="GGJ95034.1"/>
    </source>
</evidence>
<dbReference type="Pfam" id="PF08240">
    <property type="entry name" value="ADH_N"/>
    <property type="match status" value="1"/>
</dbReference>
<dbReference type="SUPFAM" id="SSF51735">
    <property type="entry name" value="NAD(P)-binding Rossmann-fold domains"/>
    <property type="match status" value="1"/>
</dbReference>
<dbReference type="InterPro" id="IPR051603">
    <property type="entry name" value="Zinc-ADH_QOR/CCCR"/>
</dbReference>
<keyword evidence="4" id="KW-1185">Reference proteome</keyword>
<name>A0A8J3B839_9ACTN</name>
<proteinExistence type="predicted"/>